<keyword evidence="2" id="KW-1003">Cell membrane</keyword>
<evidence type="ECO:0000256" key="1">
    <source>
        <dbReference type="ARBA" id="ARBA00004651"/>
    </source>
</evidence>
<comment type="subcellular location">
    <subcellularLocation>
        <location evidence="1">Cell membrane</location>
        <topology evidence="1">Multi-pass membrane protein</topology>
    </subcellularLocation>
</comment>
<evidence type="ECO:0000256" key="3">
    <source>
        <dbReference type="ARBA" id="ARBA00022692"/>
    </source>
</evidence>
<keyword evidence="3" id="KW-0812">Transmembrane</keyword>
<comment type="caution">
    <text evidence="9">The sequence shown here is derived from an EMBL/GenBank/DDBJ whole genome shotgun (WGS) entry which is preliminary data.</text>
</comment>
<evidence type="ECO:0000256" key="6">
    <source>
        <dbReference type="ARBA" id="ARBA00023136"/>
    </source>
</evidence>
<dbReference type="CDD" id="cd00637">
    <property type="entry name" value="7tm_classA_rhodopsin-like"/>
    <property type="match status" value="1"/>
</dbReference>
<dbReference type="GO" id="GO:0005886">
    <property type="term" value="C:plasma membrane"/>
    <property type="evidence" value="ECO:0007669"/>
    <property type="project" value="UniProtKB-SubCell"/>
</dbReference>
<reference evidence="9" key="1">
    <citation type="submission" date="2022-03" db="EMBL/GenBank/DDBJ databases">
        <authorList>
            <person name="Martin C."/>
        </authorList>
    </citation>
    <scope>NUCLEOTIDE SEQUENCE</scope>
</reference>
<dbReference type="Proteomes" id="UP000749559">
    <property type="component" value="Unassembled WGS sequence"/>
</dbReference>
<evidence type="ECO:0000256" key="2">
    <source>
        <dbReference type="ARBA" id="ARBA00022475"/>
    </source>
</evidence>
<protein>
    <submittedName>
        <fullName evidence="9">Uncharacterized protein</fullName>
    </submittedName>
</protein>
<dbReference type="InterPro" id="IPR000276">
    <property type="entry name" value="GPCR_Rhodpsn"/>
</dbReference>
<keyword evidence="10" id="KW-1185">Reference proteome</keyword>
<dbReference type="PROSITE" id="PS50262">
    <property type="entry name" value="G_PROTEIN_RECEP_F1_2"/>
    <property type="match status" value="1"/>
</dbReference>
<evidence type="ECO:0000256" key="5">
    <source>
        <dbReference type="ARBA" id="ARBA00023040"/>
    </source>
</evidence>
<dbReference type="PANTHER" id="PTHR24228:SF74">
    <property type="entry name" value="G-PROTEIN COUPLED RECEPTORS FAMILY 1 PROFILE DOMAIN-CONTAINING PROTEIN"/>
    <property type="match status" value="1"/>
</dbReference>
<dbReference type="GO" id="GO:0004930">
    <property type="term" value="F:G protein-coupled receptor activity"/>
    <property type="evidence" value="ECO:0007669"/>
    <property type="project" value="UniProtKB-KW"/>
</dbReference>
<dbReference type="SUPFAM" id="SSF81321">
    <property type="entry name" value="Family A G protein-coupled receptor-like"/>
    <property type="match status" value="1"/>
</dbReference>
<evidence type="ECO:0000313" key="10">
    <source>
        <dbReference type="Proteomes" id="UP000749559"/>
    </source>
</evidence>
<organism evidence="9 10">
    <name type="scientific">Owenia fusiformis</name>
    <name type="common">Polychaete worm</name>
    <dbReference type="NCBI Taxonomy" id="6347"/>
    <lineage>
        <taxon>Eukaryota</taxon>
        <taxon>Metazoa</taxon>
        <taxon>Spiralia</taxon>
        <taxon>Lophotrochozoa</taxon>
        <taxon>Annelida</taxon>
        <taxon>Polychaeta</taxon>
        <taxon>Sedentaria</taxon>
        <taxon>Canalipalpata</taxon>
        <taxon>Sabellida</taxon>
        <taxon>Oweniida</taxon>
        <taxon>Oweniidae</taxon>
        <taxon>Owenia</taxon>
    </lineage>
</organism>
<evidence type="ECO:0000256" key="7">
    <source>
        <dbReference type="ARBA" id="ARBA00023170"/>
    </source>
</evidence>
<dbReference type="PANTHER" id="PTHR24228">
    <property type="entry name" value="B2 BRADYKININ RECEPTOR/ANGIOTENSIN II RECEPTOR"/>
    <property type="match status" value="1"/>
</dbReference>
<dbReference type="Pfam" id="PF00001">
    <property type="entry name" value="7tm_1"/>
    <property type="match status" value="1"/>
</dbReference>
<evidence type="ECO:0000256" key="4">
    <source>
        <dbReference type="ARBA" id="ARBA00022989"/>
    </source>
</evidence>
<keyword evidence="4" id="KW-1133">Transmembrane helix</keyword>
<name>A0A8J1URJ4_OWEFU</name>
<keyword evidence="7" id="KW-0675">Receptor</keyword>
<evidence type="ECO:0000313" key="9">
    <source>
        <dbReference type="EMBL" id="CAH1779964.1"/>
    </source>
</evidence>
<proteinExistence type="predicted"/>
<dbReference type="InterPro" id="IPR017452">
    <property type="entry name" value="GPCR_Rhodpsn_7TM"/>
</dbReference>
<keyword evidence="5" id="KW-0297">G-protein coupled receptor</keyword>
<feature type="non-terminal residue" evidence="9">
    <location>
        <position position="1"/>
    </location>
</feature>
<evidence type="ECO:0000256" key="8">
    <source>
        <dbReference type="ARBA" id="ARBA00023224"/>
    </source>
</evidence>
<gene>
    <name evidence="9" type="ORF">OFUS_LOCUS6717</name>
</gene>
<dbReference type="EMBL" id="CAIIXF020000003">
    <property type="protein sequence ID" value="CAH1779964.1"/>
    <property type="molecule type" value="Genomic_DNA"/>
</dbReference>
<accession>A0A8J1URJ4</accession>
<keyword evidence="6" id="KW-0472">Membrane</keyword>
<keyword evidence="8" id="KW-0807">Transducer</keyword>
<sequence length="284" mass="32590">TLIANQSIIDATYLLLLLPMRLNTIVNLAPHNYTACALERYCFQWLVNASSLCILFMAVTRYIQIVHPKFYPGFNKKGIHIGIVLYIWIAPFLVQLIGITWPMHPNVVFDYVKIKCAPNNGNVDNMMNQINIFMFYLPEVLVTLYCYIHIIVKVKMAQRKVKVINRGTSNQRSSKSESILTRTTFVIFTVYIILYTLPGMVSGSFSKNISQPMATLISVIIETMYRFPPCIYVVVYATMNRQMKQGYRMILQCKRGTEIVIEDPTEKSHSNTNVINIAIIPDKK</sequence>
<dbReference type="AlphaFoldDB" id="A0A8J1URJ4"/>
<dbReference type="Gene3D" id="1.20.1070.10">
    <property type="entry name" value="Rhodopsin 7-helix transmembrane proteins"/>
    <property type="match status" value="1"/>
</dbReference>